<dbReference type="PANTHER" id="PTHR30632">
    <property type="entry name" value="MOLYBDATE-BINDING PERIPLASMIC PROTEIN"/>
    <property type="match status" value="1"/>
</dbReference>
<dbReference type="GO" id="GO:0046872">
    <property type="term" value="F:metal ion binding"/>
    <property type="evidence" value="ECO:0007669"/>
    <property type="project" value="UniProtKB-KW"/>
</dbReference>
<evidence type="ECO:0000256" key="2">
    <source>
        <dbReference type="ARBA" id="ARBA00022505"/>
    </source>
</evidence>
<dbReference type="Proteomes" id="UP000666240">
    <property type="component" value="Unassembled WGS sequence"/>
</dbReference>
<name>A0A8J7UJ19_9HYPH</name>
<protein>
    <submittedName>
        <fullName evidence="8">Molybdate ABC transporter substrate-binding protein</fullName>
    </submittedName>
</protein>
<dbReference type="Pfam" id="PF13531">
    <property type="entry name" value="SBP_bac_11"/>
    <property type="match status" value="1"/>
</dbReference>
<feature type="binding site" evidence="6">
    <location>
        <position position="178"/>
    </location>
    <ligand>
        <name>molybdate</name>
        <dbReference type="ChEBI" id="CHEBI:36264"/>
    </ligand>
</feature>
<dbReference type="GO" id="GO:0015689">
    <property type="term" value="P:molybdate ion transport"/>
    <property type="evidence" value="ECO:0007669"/>
    <property type="project" value="InterPro"/>
</dbReference>
<evidence type="ECO:0000256" key="6">
    <source>
        <dbReference type="PIRSR" id="PIRSR004846-1"/>
    </source>
</evidence>
<keyword evidence="2 6" id="KW-0500">Molybdenum</keyword>
<feature type="signal peptide" evidence="7">
    <location>
        <begin position="1"/>
        <end position="28"/>
    </location>
</feature>
<evidence type="ECO:0000256" key="3">
    <source>
        <dbReference type="ARBA" id="ARBA00022723"/>
    </source>
</evidence>
<feature type="binding site" evidence="6">
    <location>
        <position position="66"/>
    </location>
    <ligand>
        <name>molybdate</name>
        <dbReference type="ChEBI" id="CHEBI:36264"/>
    </ligand>
</feature>
<dbReference type="SUPFAM" id="SSF53850">
    <property type="entry name" value="Periplasmic binding protein-like II"/>
    <property type="match status" value="1"/>
</dbReference>
<feature type="binding site" evidence="6">
    <location>
        <position position="196"/>
    </location>
    <ligand>
        <name>molybdate</name>
        <dbReference type="ChEBI" id="CHEBI:36264"/>
    </ligand>
</feature>
<dbReference type="EMBL" id="JAGIYY010000003">
    <property type="protein sequence ID" value="MBP0439533.1"/>
    <property type="molecule type" value="Genomic_DNA"/>
</dbReference>
<dbReference type="GO" id="GO:1901359">
    <property type="term" value="F:tungstate binding"/>
    <property type="evidence" value="ECO:0007669"/>
    <property type="project" value="UniProtKB-ARBA"/>
</dbReference>
<feature type="chain" id="PRO_5035241535" evidence="7">
    <location>
        <begin position="29"/>
        <end position="264"/>
    </location>
</feature>
<keyword evidence="3 6" id="KW-0479">Metal-binding</keyword>
<evidence type="ECO:0000256" key="5">
    <source>
        <dbReference type="ARBA" id="ARBA00062515"/>
    </source>
</evidence>
<evidence type="ECO:0000256" key="1">
    <source>
        <dbReference type="ARBA" id="ARBA00009175"/>
    </source>
</evidence>
<accession>A0A8J7UJ19</accession>
<evidence type="ECO:0000256" key="7">
    <source>
        <dbReference type="SAM" id="SignalP"/>
    </source>
</evidence>
<dbReference type="PANTHER" id="PTHR30632:SF17">
    <property type="entry name" value="MOLYBDATE-BINDING PROTEIN MODA"/>
    <property type="match status" value="1"/>
</dbReference>
<dbReference type="AlphaFoldDB" id="A0A8J7UJ19"/>
<comment type="caution">
    <text evidence="8">The sequence shown here is derived from an EMBL/GenBank/DDBJ whole genome shotgun (WGS) entry which is preliminary data.</text>
</comment>
<evidence type="ECO:0000313" key="8">
    <source>
        <dbReference type="EMBL" id="MBP0439533.1"/>
    </source>
</evidence>
<comment type="subunit">
    <text evidence="5">The complex is composed of two ATP-binding proteins (ModC), two transmembrane proteins (ModB) and a solute-binding protein (ModA).</text>
</comment>
<dbReference type="Gene3D" id="3.40.190.10">
    <property type="entry name" value="Periplasmic binding protein-like II"/>
    <property type="match status" value="2"/>
</dbReference>
<organism evidence="8 9">
    <name type="scientific">Tianweitania sediminis</name>
    <dbReference type="NCBI Taxonomy" id="1502156"/>
    <lineage>
        <taxon>Bacteria</taxon>
        <taxon>Pseudomonadati</taxon>
        <taxon>Pseudomonadota</taxon>
        <taxon>Alphaproteobacteria</taxon>
        <taxon>Hyphomicrobiales</taxon>
        <taxon>Phyllobacteriaceae</taxon>
        <taxon>Tianweitania</taxon>
    </lineage>
</organism>
<dbReference type="PIRSF" id="PIRSF004846">
    <property type="entry name" value="ModA"/>
    <property type="match status" value="1"/>
</dbReference>
<keyword evidence="4 7" id="KW-0732">Signal</keyword>
<comment type="similarity">
    <text evidence="1">Belongs to the bacterial solute-binding protein ModA family.</text>
</comment>
<evidence type="ECO:0000256" key="4">
    <source>
        <dbReference type="ARBA" id="ARBA00022729"/>
    </source>
</evidence>
<gene>
    <name evidence="8" type="primary">modA</name>
    <name evidence="8" type="ORF">J5Y06_12800</name>
</gene>
<evidence type="ECO:0000313" key="9">
    <source>
        <dbReference type="Proteomes" id="UP000666240"/>
    </source>
</evidence>
<proteinExistence type="inferred from homology"/>
<keyword evidence="9" id="KW-1185">Reference proteome</keyword>
<dbReference type="InterPro" id="IPR050682">
    <property type="entry name" value="ModA/WtpA"/>
</dbReference>
<dbReference type="FunFam" id="3.40.190.10:FF:000035">
    <property type="entry name" value="Molybdate ABC transporter substrate-binding protein"/>
    <property type="match status" value="1"/>
</dbReference>
<feature type="binding site" evidence="6">
    <location>
        <position position="39"/>
    </location>
    <ligand>
        <name>molybdate</name>
        <dbReference type="ChEBI" id="CHEBI:36264"/>
    </ligand>
</feature>
<dbReference type="GO" id="GO:0030973">
    <property type="term" value="F:molybdate ion binding"/>
    <property type="evidence" value="ECO:0007669"/>
    <property type="project" value="TreeGrafter"/>
</dbReference>
<sequence length="264" mass="26880">MLACIKSCKAFALALVLVAAGLSGPASASDKLTVFAAASLKNALDAVNAAWQADGGKSAVISYAASSALARQIEAGAPADIFFSADLDWMQYLADRNLIQKASQAPILGNRIVLVAPADSSVNAEIAPGFPLPALLGGGKLAMANVDAAPAGKYGKAALEQLGVWPSVASSVAQAENVRAALALVATGEAPLGIVYQTDAVAQPKVRVVATFPEATHPPIIYPAALTSEATSADAKDFLRFMQSAKARSLFAAQGFTVLSPVSN</sequence>
<reference evidence="8" key="1">
    <citation type="submission" date="2021-03" db="EMBL/GenBank/DDBJ databases">
        <title>Genome sequencing and assembly of Tianweitania sediminis.</title>
        <authorList>
            <person name="Chhetri G."/>
        </authorList>
    </citation>
    <scope>NUCLEOTIDE SEQUENCE</scope>
    <source>
        <strain evidence="8">Z8</strain>
    </source>
</reference>
<dbReference type="GO" id="GO:0030288">
    <property type="term" value="C:outer membrane-bounded periplasmic space"/>
    <property type="evidence" value="ECO:0007669"/>
    <property type="project" value="TreeGrafter"/>
</dbReference>
<dbReference type="NCBIfam" id="TIGR01256">
    <property type="entry name" value="modA"/>
    <property type="match status" value="1"/>
</dbReference>
<dbReference type="RefSeq" id="WP_209335525.1">
    <property type="nucleotide sequence ID" value="NZ_JAGIYY010000003.1"/>
</dbReference>
<dbReference type="InterPro" id="IPR005950">
    <property type="entry name" value="ModA"/>
</dbReference>
<feature type="binding site" evidence="6">
    <location>
        <position position="151"/>
    </location>
    <ligand>
        <name>molybdate</name>
        <dbReference type="ChEBI" id="CHEBI:36264"/>
    </ligand>
</feature>